<evidence type="ECO:0000313" key="1">
    <source>
        <dbReference type="EMBL" id="GAA1673575.1"/>
    </source>
</evidence>
<comment type="caution">
    <text evidence="1">The sequence shown here is derived from an EMBL/GenBank/DDBJ whole genome shotgun (WGS) entry which is preliminary data.</text>
</comment>
<sequence length="218" mass="24537">MGYDYMWRKAPKDTSEYLDAQKEYFAACDECDEFLAKAALRYDAPELAPYRAKVELALEAMRAEEVWCHRLNVWGGASMSSIMEALGMGFWQPNEPDLPDLPDGMTWDEPDFDEEENPLSDRAKAYMAASDKVLAAHCGEIPGIPLHKIAGTNDGWVVTSVEIRAALTILDSTAEARIADAFAEYAWSDDPVRSRTWFDSWVRFLRDAAELGNGFVTY</sequence>
<organism evidence="1 2">
    <name type="scientific">Fodinicola feengrottensis</name>
    <dbReference type="NCBI Taxonomy" id="435914"/>
    <lineage>
        <taxon>Bacteria</taxon>
        <taxon>Bacillati</taxon>
        <taxon>Actinomycetota</taxon>
        <taxon>Actinomycetes</taxon>
        <taxon>Mycobacteriales</taxon>
        <taxon>Fodinicola</taxon>
    </lineage>
</organism>
<evidence type="ECO:0000313" key="2">
    <source>
        <dbReference type="Proteomes" id="UP001500618"/>
    </source>
</evidence>
<gene>
    <name evidence="1" type="ORF">GCM10009765_23660</name>
</gene>
<dbReference type="Proteomes" id="UP001500618">
    <property type="component" value="Unassembled WGS sequence"/>
</dbReference>
<dbReference type="EMBL" id="BAAANY010000008">
    <property type="protein sequence ID" value="GAA1673575.1"/>
    <property type="molecule type" value="Genomic_DNA"/>
</dbReference>
<name>A0ABN2GM46_9ACTN</name>
<keyword evidence="2" id="KW-1185">Reference proteome</keyword>
<reference evidence="1 2" key="1">
    <citation type="journal article" date="2019" name="Int. J. Syst. Evol. Microbiol.">
        <title>The Global Catalogue of Microorganisms (GCM) 10K type strain sequencing project: providing services to taxonomists for standard genome sequencing and annotation.</title>
        <authorList>
            <consortium name="The Broad Institute Genomics Platform"/>
            <consortium name="The Broad Institute Genome Sequencing Center for Infectious Disease"/>
            <person name="Wu L."/>
            <person name="Ma J."/>
        </authorList>
    </citation>
    <scope>NUCLEOTIDE SEQUENCE [LARGE SCALE GENOMIC DNA]</scope>
    <source>
        <strain evidence="1 2">JCM 14718</strain>
    </source>
</reference>
<proteinExistence type="predicted"/>
<accession>A0ABN2GM46</accession>
<protein>
    <submittedName>
        <fullName evidence="1">Uncharacterized protein</fullName>
    </submittedName>
</protein>